<gene>
    <name evidence="1" type="ORF">GKJPGBOP_07090</name>
</gene>
<keyword evidence="2" id="KW-1185">Reference proteome</keyword>
<protein>
    <submittedName>
        <fullName evidence="1">Uncharacterized protein</fullName>
    </submittedName>
</protein>
<sequence length="43" mass="5207">MDSCPKGCCCTRCSWEGFFRKARWFSPLYAVVKFLRETFQHFH</sequence>
<organism evidence="1 2">
    <name type="scientific">Streptomyces paromomycinus</name>
    <name type="common">Streptomyces rimosus subsp. paromomycinus</name>
    <dbReference type="NCBI Taxonomy" id="92743"/>
    <lineage>
        <taxon>Bacteria</taxon>
        <taxon>Bacillati</taxon>
        <taxon>Actinomycetota</taxon>
        <taxon>Actinomycetes</taxon>
        <taxon>Kitasatosporales</taxon>
        <taxon>Streptomycetaceae</taxon>
        <taxon>Streptomyces</taxon>
    </lineage>
</organism>
<comment type="caution">
    <text evidence="1">The sequence shown here is derived from an EMBL/GenBank/DDBJ whole genome shotgun (WGS) entry which is preliminary data.</text>
</comment>
<reference evidence="1 2" key="1">
    <citation type="submission" date="2018-11" db="EMBL/GenBank/DDBJ databases">
        <title>Whole genome sequence of Streptomyces paromomycinus NBRC 15454(T).</title>
        <authorList>
            <person name="Komaki H."/>
            <person name="Tamura T."/>
        </authorList>
    </citation>
    <scope>NUCLEOTIDE SEQUENCE [LARGE SCALE GENOMIC DNA]</scope>
    <source>
        <strain evidence="1 2">NBRC 15454</strain>
    </source>
</reference>
<accession>A0A401WD95</accession>
<evidence type="ECO:0000313" key="1">
    <source>
        <dbReference type="EMBL" id="GCD47324.1"/>
    </source>
</evidence>
<proteinExistence type="predicted"/>
<name>A0A401WD95_STREY</name>
<dbReference type="EMBL" id="BHZD01000001">
    <property type="protein sequence ID" value="GCD47324.1"/>
    <property type="molecule type" value="Genomic_DNA"/>
</dbReference>
<dbReference type="Proteomes" id="UP000286746">
    <property type="component" value="Unassembled WGS sequence"/>
</dbReference>
<evidence type="ECO:0000313" key="2">
    <source>
        <dbReference type="Proteomes" id="UP000286746"/>
    </source>
</evidence>
<dbReference type="AlphaFoldDB" id="A0A401WD95"/>